<dbReference type="PANTHER" id="PTHR43547">
    <property type="entry name" value="TWO-COMPONENT HISTIDINE KINASE"/>
    <property type="match status" value="1"/>
</dbReference>
<dbReference type="InterPro" id="IPR004358">
    <property type="entry name" value="Sig_transdc_His_kin-like_C"/>
</dbReference>
<keyword evidence="3 9" id="KW-0597">Phosphoprotein</keyword>
<evidence type="ECO:0000259" key="12">
    <source>
        <dbReference type="PROSITE" id="PS50109"/>
    </source>
</evidence>
<dbReference type="PRINTS" id="PR00344">
    <property type="entry name" value="BCTRLSENSOR"/>
</dbReference>
<dbReference type="EC" id="2.7.13.3" evidence="2"/>
<evidence type="ECO:0000256" key="10">
    <source>
        <dbReference type="SAM" id="Phobius"/>
    </source>
</evidence>
<dbReference type="STRING" id="477680.SAMN05421788_105267"/>
<dbReference type="SMART" id="SM00448">
    <property type="entry name" value="REC"/>
    <property type="match status" value="1"/>
</dbReference>
<keyword evidence="15" id="KW-1185">Reference proteome</keyword>
<dbReference type="Pfam" id="PF07494">
    <property type="entry name" value="Reg_prop"/>
    <property type="match status" value="5"/>
</dbReference>
<dbReference type="SUPFAM" id="SSF52172">
    <property type="entry name" value="CheY-like"/>
    <property type="match status" value="1"/>
</dbReference>
<dbReference type="FunFam" id="3.30.565.10:FF:000006">
    <property type="entry name" value="Sensor histidine kinase WalK"/>
    <property type="match status" value="1"/>
</dbReference>
<name>A0A1N7QHL1_9BACT</name>
<keyword evidence="10" id="KW-0812">Transmembrane</keyword>
<dbReference type="SUPFAM" id="SSF50978">
    <property type="entry name" value="WD40 repeat-like"/>
    <property type="match status" value="1"/>
</dbReference>
<dbReference type="Proteomes" id="UP000186917">
    <property type="component" value="Unassembled WGS sequence"/>
</dbReference>
<dbReference type="InterPro" id="IPR003661">
    <property type="entry name" value="HisK_dim/P_dom"/>
</dbReference>
<dbReference type="SUPFAM" id="SSF46689">
    <property type="entry name" value="Homeodomain-like"/>
    <property type="match status" value="1"/>
</dbReference>
<dbReference type="InterPro" id="IPR013783">
    <property type="entry name" value="Ig-like_fold"/>
</dbReference>
<dbReference type="SUPFAM" id="SSF63829">
    <property type="entry name" value="Calcium-dependent phosphotriesterase"/>
    <property type="match status" value="2"/>
</dbReference>
<evidence type="ECO:0000259" key="11">
    <source>
        <dbReference type="PROSITE" id="PS01124"/>
    </source>
</evidence>
<dbReference type="InterPro" id="IPR005467">
    <property type="entry name" value="His_kinase_dom"/>
</dbReference>
<dbReference type="InterPro" id="IPR036097">
    <property type="entry name" value="HisK_dim/P_sf"/>
</dbReference>
<keyword evidence="6" id="KW-0805">Transcription regulation</keyword>
<dbReference type="GO" id="GO:0003700">
    <property type="term" value="F:DNA-binding transcription factor activity"/>
    <property type="evidence" value="ECO:0007669"/>
    <property type="project" value="InterPro"/>
</dbReference>
<dbReference type="SMART" id="SM00388">
    <property type="entry name" value="HisKA"/>
    <property type="match status" value="1"/>
</dbReference>
<dbReference type="FunFam" id="1.10.287.130:FF:000045">
    <property type="entry name" value="Two-component system sensor histidine kinase/response regulator"/>
    <property type="match status" value="1"/>
</dbReference>
<dbReference type="Pfam" id="PF12833">
    <property type="entry name" value="HTH_18"/>
    <property type="match status" value="1"/>
</dbReference>
<sequence length="1467" mass="165783">MATKRVVCCLCFLFFLVIKDYGQPTYKIENYSTEQGLSHRRVNCMVKDREGFMWLGTWDGINRFDGHSFVTFKPGAADQYQLRNSRIGRIVEDQCDHLWIQAYDYQIYRFDKKTEQFLPLSTIIRHDTKRSIEFNNILYAGGGWVWLLTKNAGIFCISQASFSKEQVFQYHQEGAAEYHLPSDSIHFFNIDKDNRVWIGTQGGLVCLEPSTAGNYTISKTVATGITAGSNLTAYQEEKEYIYFGTAEGNLLVFDKKQRSFSSHHATTGRINALLCSKKQNVLYASSSLGEIITFHLSDQQVSKDTYHPVENLSSLYEDQAGGVWVEPEKSGAIRFDPLSHSFQLFSQHSDKVPDTDMNSRYFWLLEDPAGAVWVNMKGGGLAHINPASKTPEYTVTTSDGTSYPLPDNVTDHYYDKAGILWLTTNQGGVVKIVTQNNHFQQLLFTNPEHPNIAHEVRGMFCDTHNRLWLGMKRGNLVVTQNGIPVKGLFVNEPAGGLEGIYAIVQDSRGNIWMGAKGNGLFKATPLNQEQTKFQLTHFAAHKELPDSLPCNQIHTLLEDNNGRIWIGSLDNGLAWAEERDGKTKFTHLTTAVTNHSRGNFQNIRNMCADKDGNIWIATTSGLLVVDAHVQDALIHQYKVYNVIPGDMGSLGNNDIIFIYRDRQNRMWLATSGGGFCQAMGNKPLQDLRFRNYTTRDGMPNNYVLSCTEDADGNFWLATENGLSRFNPQTQVFRNYDSHDGLPTRAAFSEASVARQQTGRRLFFGTTMGYLSFDPSLINGGRVAANIAFTALQINNDEVGPKANDRLLKEDVNYVSELTLPYNQNSISIYYALLDHRGSGDQQGFAYRLNGFDTTWHNDWQVRKATYTNLPPGHYVFEVKALSADLYSNTPFKQLAITIHRPWWKTWWAYLLYAIVAGALTYVVWRYALAMMHLRNKVEVEQKLAALKMNFFTNVSHELRTPLTLIVSPLEQLSKQAQLSPELHAYLEVSRKNADRMVRFVNQLLDLRKVQSEKAVIHLSRVEIVDFVKKVSAYFTEAAKVKHIQLEVVADVNELFVTVDAEKLDVVIYNLIGNAIKFTPEQKFIKIYIQSIAEEQSFSIAVYDQGCGVPAEKLEAIFELFQEGDNVKNRALKGTGIGLALSREFILLHGGKIWAENNADGGLTVSVTLKTNADKQETANAGKVDTSMTAVGVPGQQQLLPAAVDNDALPGEEAALVLLVEDNDELRAFIKAQLSAHYRVETAHDGEEGLRKALHLLPDLIVSDIMMPNMDGIQMLDKIKHDVNTSHIPVVLLSARYSVESQIEGLRYGADYYITKPFHNDFLIASINNLLQQRRQLFEALMEKKKKVEFNPEPPVITNKDELFLKNLIQVVEANMDHPDFNIDTVAETMALSRTNFYKKFKSLTTLTPMEFVRDMRLQRAKQYLDTGEHNISEVAYLTGFSNPKYFSTCFKEKYQVSPSDYMKTKKA</sequence>
<keyword evidence="4" id="KW-0808">Transferase</keyword>
<dbReference type="InterPro" id="IPR011110">
    <property type="entry name" value="Reg_prop"/>
</dbReference>
<dbReference type="Gene3D" id="3.40.50.2300">
    <property type="match status" value="1"/>
</dbReference>
<dbReference type="Pfam" id="PF02518">
    <property type="entry name" value="HATPase_c"/>
    <property type="match status" value="1"/>
</dbReference>
<dbReference type="SUPFAM" id="SSF55874">
    <property type="entry name" value="ATPase domain of HSP90 chaperone/DNA topoisomerase II/histidine kinase"/>
    <property type="match status" value="1"/>
</dbReference>
<dbReference type="InterPro" id="IPR009057">
    <property type="entry name" value="Homeodomain-like_sf"/>
</dbReference>
<dbReference type="FunFam" id="2.60.40.10:FF:000791">
    <property type="entry name" value="Two-component system sensor histidine kinase/response regulator"/>
    <property type="match status" value="1"/>
</dbReference>
<dbReference type="Gene3D" id="2.130.10.10">
    <property type="entry name" value="YVTN repeat-like/Quinoprotein amine dehydrogenase"/>
    <property type="match status" value="3"/>
</dbReference>
<proteinExistence type="predicted"/>
<dbReference type="SUPFAM" id="SSF47384">
    <property type="entry name" value="Homodimeric domain of signal transducing histidine kinase"/>
    <property type="match status" value="1"/>
</dbReference>
<dbReference type="InterPro" id="IPR003594">
    <property type="entry name" value="HATPase_dom"/>
</dbReference>
<dbReference type="InterPro" id="IPR001789">
    <property type="entry name" value="Sig_transdc_resp-reg_receiver"/>
</dbReference>
<keyword evidence="10" id="KW-0472">Membrane</keyword>
<evidence type="ECO:0000256" key="4">
    <source>
        <dbReference type="ARBA" id="ARBA00022679"/>
    </source>
</evidence>
<protein>
    <recommendedName>
        <fullName evidence="2">histidine kinase</fullName>
        <ecNumber evidence="2">2.7.13.3</ecNumber>
    </recommendedName>
</protein>
<dbReference type="CDD" id="cd00082">
    <property type="entry name" value="HisKA"/>
    <property type="match status" value="1"/>
</dbReference>
<keyword evidence="7" id="KW-0238">DNA-binding</keyword>
<evidence type="ECO:0000256" key="6">
    <source>
        <dbReference type="ARBA" id="ARBA00023015"/>
    </source>
</evidence>
<dbReference type="PANTHER" id="PTHR43547:SF2">
    <property type="entry name" value="HYBRID SIGNAL TRANSDUCTION HISTIDINE KINASE C"/>
    <property type="match status" value="1"/>
</dbReference>
<dbReference type="Gene3D" id="2.60.40.10">
    <property type="entry name" value="Immunoglobulins"/>
    <property type="match status" value="1"/>
</dbReference>
<reference evidence="15" key="1">
    <citation type="submission" date="2017-01" db="EMBL/GenBank/DDBJ databases">
        <authorList>
            <person name="Varghese N."/>
            <person name="Submissions S."/>
        </authorList>
    </citation>
    <scope>NUCLEOTIDE SEQUENCE [LARGE SCALE GENOMIC DNA]</scope>
    <source>
        <strain evidence="15">DSM 21054</strain>
    </source>
</reference>
<evidence type="ECO:0000313" key="15">
    <source>
        <dbReference type="Proteomes" id="UP000186917"/>
    </source>
</evidence>
<evidence type="ECO:0000313" key="14">
    <source>
        <dbReference type="EMBL" id="SIT22264.1"/>
    </source>
</evidence>
<organism evidence="14 15">
    <name type="scientific">Filimonas lacunae</name>
    <dbReference type="NCBI Taxonomy" id="477680"/>
    <lineage>
        <taxon>Bacteria</taxon>
        <taxon>Pseudomonadati</taxon>
        <taxon>Bacteroidota</taxon>
        <taxon>Chitinophagia</taxon>
        <taxon>Chitinophagales</taxon>
        <taxon>Chitinophagaceae</taxon>
        <taxon>Filimonas</taxon>
    </lineage>
</organism>
<comment type="catalytic activity">
    <reaction evidence="1">
        <text>ATP + protein L-histidine = ADP + protein N-phospho-L-histidine.</text>
        <dbReference type="EC" id="2.7.13.3"/>
    </reaction>
</comment>
<dbReference type="PROSITE" id="PS50109">
    <property type="entry name" value="HIS_KIN"/>
    <property type="match status" value="1"/>
</dbReference>
<dbReference type="SMART" id="SM00387">
    <property type="entry name" value="HATPase_c"/>
    <property type="match status" value="1"/>
</dbReference>
<evidence type="ECO:0000256" key="5">
    <source>
        <dbReference type="ARBA" id="ARBA00022777"/>
    </source>
</evidence>
<evidence type="ECO:0000256" key="9">
    <source>
        <dbReference type="PROSITE-ProRule" id="PRU00169"/>
    </source>
</evidence>
<dbReference type="Pfam" id="PF00512">
    <property type="entry name" value="HisKA"/>
    <property type="match status" value="1"/>
</dbReference>
<accession>A0A1N7QHL1</accession>
<dbReference type="InterPro" id="IPR018060">
    <property type="entry name" value="HTH_AraC"/>
</dbReference>
<dbReference type="Gene3D" id="1.10.10.60">
    <property type="entry name" value="Homeodomain-like"/>
    <property type="match status" value="2"/>
</dbReference>
<keyword evidence="5" id="KW-0418">Kinase</keyword>
<feature type="transmembrane region" description="Helical" evidence="10">
    <location>
        <begin position="906"/>
        <end position="924"/>
    </location>
</feature>
<dbReference type="InterPro" id="IPR018062">
    <property type="entry name" value="HTH_AraC-typ_CS"/>
</dbReference>
<evidence type="ECO:0000259" key="13">
    <source>
        <dbReference type="PROSITE" id="PS50110"/>
    </source>
</evidence>
<dbReference type="Gene3D" id="1.10.287.130">
    <property type="match status" value="1"/>
</dbReference>
<keyword evidence="10" id="KW-1133">Transmembrane helix</keyword>
<dbReference type="PROSITE" id="PS01124">
    <property type="entry name" value="HTH_ARAC_FAMILY_2"/>
    <property type="match status" value="1"/>
</dbReference>
<dbReference type="InterPro" id="IPR036890">
    <property type="entry name" value="HATPase_C_sf"/>
</dbReference>
<gene>
    <name evidence="14" type="ORF">SAMN05421788_105267</name>
</gene>
<evidence type="ECO:0000256" key="7">
    <source>
        <dbReference type="ARBA" id="ARBA00023125"/>
    </source>
</evidence>
<evidence type="ECO:0000256" key="2">
    <source>
        <dbReference type="ARBA" id="ARBA00012438"/>
    </source>
</evidence>
<evidence type="ECO:0000256" key="3">
    <source>
        <dbReference type="ARBA" id="ARBA00022553"/>
    </source>
</evidence>
<feature type="domain" description="Histidine kinase" evidence="12">
    <location>
        <begin position="953"/>
        <end position="1172"/>
    </location>
</feature>
<dbReference type="Pfam" id="PF00072">
    <property type="entry name" value="Response_reg"/>
    <property type="match status" value="1"/>
</dbReference>
<dbReference type="CDD" id="cd00075">
    <property type="entry name" value="HATPase"/>
    <property type="match status" value="1"/>
</dbReference>
<dbReference type="Gene3D" id="3.30.565.10">
    <property type="entry name" value="Histidine kinase-like ATPase, C-terminal domain"/>
    <property type="match status" value="1"/>
</dbReference>
<dbReference type="InterPro" id="IPR015943">
    <property type="entry name" value="WD40/YVTN_repeat-like_dom_sf"/>
</dbReference>
<dbReference type="GO" id="GO:0043565">
    <property type="term" value="F:sequence-specific DNA binding"/>
    <property type="evidence" value="ECO:0007669"/>
    <property type="project" value="InterPro"/>
</dbReference>
<dbReference type="InterPro" id="IPR011123">
    <property type="entry name" value="Y_Y_Y"/>
</dbReference>
<dbReference type="SMART" id="SM00342">
    <property type="entry name" value="HTH_ARAC"/>
    <property type="match status" value="1"/>
</dbReference>
<feature type="domain" description="HTH araC/xylS-type" evidence="11">
    <location>
        <begin position="1365"/>
        <end position="1464"/>
    </location>
</feature>
<evidence type="ECO:0000256" key="8">
    <source>
        <dbReference type="ARBA" id="ARBA00023163"/>
    </source>
</evidence>
<keyword evidence="8" id="KW-0804">Transcription</keyword>
<feature type="domain" description="Response regulatory" evidence="13">
    <location>
        <begin position="1215"/>
        <end position="1330"/>
    </location>
</feature>
<feature type="modified residue" description="4-aspartylphosphate" evidence="9">
    <location>
        <position position="1263"/>
    </location>
</feature>
<dbReference type="PROSITE" id="PS00041">
    <property type="entry name" value="HTH_ARAC_FAMILY_1"/>
    <property type="match status" value="1"/>
</dbReference>
<dbReference type="PROSITE" id="PS50110">
    <property type="entry name" value="RESPONSE_REGULATORY"/>
    <property type="match status" value="1"/>
</dbReference>
<evidence type="ECO:0000256" key="1">
    <source>
        <dbReference type="ARBA" id="ARBA00000085"/>
    </source>
</evidence>
<dbReference type="GO" id="GO:0000155">
    <property type="term" value="F:phosphorelay sensor kinase activity"/>
    <property type="evidence" value="ECO:0007669"/>
    <property type="project" value="InterPro"/>
</dbReference>
<dbReference type="Pfam" id="PF07495">
    <property type="entry name" value="Y_Y_Y"/>
    <property type="match status" value="1"/>
</dbReference>
<dbReference type="InterPro" id="IPR036322">
    <property type="entry name" value="WD40_repeat_dom_sf"/>
</dbReference>
<dbReference type="CDD" id="cd17574">
    <property type="entry name" value="REC_OmpR"/>
    <property type="match status" value="1"/>
</dbReference>
<dbReference type="EMBL" id="FTOR01000005">
    <property type="protein sequence ID" value="SIT22264.1"/>
    <property type="molecule type" value="Genomic_DNA"/>
</dbReference>
<dbReference type="InterPro" id="IPR011006">
    <property type="entry name" value="CheY-like_superfamily"/>
</dbReference>